<evidence type="ECO:0000313" key="3">
    <source>
        <dbReference type="Proteomes" id="UP001189429"/>
    </source>
</evidence>
<evidence type="ECO:0000256" key="1">
    <source>
        <dbReference type="SAM" id="MobiDB-lite"/>
    </source>
</evidence>
<organism evidence="2 3">
    <name type="scientific">Prorocentrum cordatum</name>
    <dbReference type="NCBI Taxonomy" id="2364126"/>
    <lineage>
        <taxon>Eukaryota</taxon>
        <taxon>Sar</taxon>
        <taxon>Alveolata</taxon>
        <taxon>Dinophyceae</taxon>
        <taxon>Prorocentrales</taxon>
        <taxon>Prorocentraceae</taxon>
        <taxon>Prorocentrum</taxon>
    </lineage>
</organism>
<accession>A0ABN9XS22</accession>
<comment type="caution">
    <text evidence="2">The sequence shown here is derived from an EMBL/GenBank/DDBJ whole genome shotgun (WGS) entry which is preliminary data.</text>
</comment>
<protein>
    <submittedName>
        <fullName evidence="2">Uncharacterized protein</fullName>
    </submittedName>
</protein>
<keyword evidence="3" id="KW-1185">Reference proteome</keyword>
<evidence type="ECO:0000313" key="2">
    <source>
        <dbReference type="EMBL" id="CAK0901346.1"/>
    </source>
</evidence>
<dbReference type="Proteomes" id="UP001189429">
    <property type="component" value="Unassembled WGS sequence"/>
</dbReference>
<dbReference type="EMBL" id="CAUYUJ010020913">
    <property type="protein sequence ID" value="CAK0901346.1"/>
    <property type="molecule type" value="Genomic_DNA"/>
</dbReference>
<feature type="non-terminal residue" evidence="2">
    <location>
        <position position="1"/>
    </location>
</feature>
<reference evidence="2" key="1">
    <citation type="submission" date="2023-10" db="EMBL/GenBank/DDBJ databases">
        <authorList>
            <person name="Chen Y."/>
            <person name="Shah S."/>
            <person name="Dougan E. K."/>
            <person name="Thang M."/>
            <person name="Chan C."/>
        </authorList>
    </citation>
    <scope>NUCLEOTIDE SEQUENCE [LARGE SCALE GENOMIC DNA]</scope>
</reference>
<gene>
    <name evidence="2" type="ORF">PCOR1329_LOCUS78321</name>
</gene>
<name>A0ABN9XS22_9DINO</name>
<feature type="region of interest" description="Disordered" evidence="1">
    <location>
        <begin position="38"/>
        <end position="106"/>
    </location>
</feature>
<feature type="non-terminal residue" evidence="2">
    <location>
        <position position="106"/>
    </location>
</feature>
<sequence length="106" mass="10891">CFGLALGGQATRVLLGQTSRHQEEVVLRRGRVRPHRVRHRRAPWLSAGGWHPPRAAVGAAGAGAQQRPPAGGRPAGRLASGAGPRGGDAVRAGHLPAPTAGSPGRR</sequence>
<proteinExistence type="predicted"/>
<feature type="compositionally biased region" description="Low complexity" evidence="1">
    <location>
        <begin position="52"/>
        <end position="82"/>
    </location>
</feature>